<feature type="transmembrane region" description="Helical" evidence="1">
    <location>
        <begin position="43"/>
        <end position="66"/>
    </location>
</feature>
<gene>
    <name evidence="3" type="ORF">B0T26DRAFT_171176</name>
</gene>
<name>A0AA40E4Z9_9PEZI</name>
<sequence length="174" mass="20045">MEIWILLFVLTSGVVGAWLWSDVAMGRNWNWNWEFGMEKNCRVSFLLFLCLYYQGLVPFISSEIYISLCFQEACPCCFLCACYSFPFGLWGLRLGYIYRYLSIYLACEMYFEYCCFLFTIQSVLSGVPLNRFILRHYSRMSGSCPFSSRVPTSADGLGVVVSEGVQGVWEPRGI</sequence>
<dbReference type="AlphaFoldDB" id="A0AA40E4Z9"/>
<proteinExistence type="predicted"/>
<comment type="caution">
    <text evidence="3">The sequence shown here is derived from an EMBL/GenBank/DDBJ whole genome shotgun (WGS) entry which is preliminary data.</text>
</comment>
<dbReference type="EMBL" id="JAUIRO010000002">
    <property type="protein sequence ID" value="KAK0728419.1"/>
    <property type="molecule type" value="Genomic_DNA"/>
</dbReference>
<keyword evidence="1" id="KW-0472">Membrane</keyword>
<feature type="transmembrane region" description="Helical" evidence="1">
    <location>
        <begin position="110"/>
        <end position="130"/>
    </location>
</feature>
<keyword evidence="1" id="KW-0812">Transmembrane</keyword>
<accession>A0AA40E4Z9</accession>
<dbReference type="RefSeq" id="XP_060301274.1">
    <property type="nucleotide sequence ID" value="XM_060433563.1"/>
</dbReference>
<dbReference type="GeneID" id="85316833"/>
<feature type="transmembrane region" description="Helical" evidence="1">
    <location>
        <begin position="78"/>
        <end position="98"/>
    </location>
</feature>
<keyword evidence="4" id="KW-1185">Reference proteome</keyword>
<feature type="signal peptide" evidence="2">
    <location>
        <begin position="1"/>
        <end position="16"/>
    </location>
</feature>
<reference evidence="3" key="1">
    <citation type="submission" date="2023-06" db="EMBL/GenBank/DDBJ databases">
        <title>Genome-scale phylogeny and comparative genomics of the fungal order Sordariales.</title>
        <authorList>
            <consortium name="Lawrence Berkeley National Laboratory"/>
            <person name="Hensen N."/>
            <person name="Bonometti L."/>
            <person name="Westerberg I."/>
            <person name="Brannstrom I.O."/>
            <person name="Guillou S."/>
            <person name="Cros-Aarteil S."/>
            <person name="Calhoun S."/>
            <person name="Haridas S."/>
            <person name="Kuo A."/>
            <person name="Mondo S."/>
            <person name="Pangilinan J."/>
            <person name="Riley R."/>
            <person name="LaButti K."/>
            <person name="Andreopoulos B."/>
            <person name="Lipzen A."/>
            <person name="Chen C."/>
            <person name="Yanf M."/>
            <person name="Daum C."/>
            <person name="Ng V."/>
            <person name="Clum A."/>
            <person name="Steindorff A."/>
            <person name="Ohm R."/>
            <person name="Martin F."/>
            <person name="Silar P."/>
            <person name="Natvig D."/>
            <person name="Lalanne C."/>
            <person name="Gautier V."/>
            <person name="Ament-velasquez S.L."/>
            <person name="Kruys A."/>
            <person name="Hutchinson M.I."/>
            <person name="Powell A.J."/>
            <person name="Barry K."/>
            <person name="Miller A.N."/>
            <person name="Grigoriev I.V."/>
            <person name="Debuchy R."/>
            <person name="Gladieux P."/>
            <person name="Thoren M.H."/>
            <person name="Johannesson H."/>
        </authorList>
    </citation>
    <scope>NUCLEOTIDE SEQUENCE</scope>
    <source>
        <strain evidence="3">SMH2392-1A</strain>
    </source>
</reference>
<keyword evidence="1" id="KW-1133">Transmembrane helix</keyword>
<protein>
    <submittedName>
        <fullName evidence="3">Uncharacterized protein</fullName>
    </submittedName>
</protein>
<dbReference type="Proteomes" id="UP001172101">
    <property type="component" value="Unassembled WGS sequence"/>
</dbReference>
<feature type="chain" id="PRO_5041331776" evidence="2">
    <location>
        <begin position="17"/>
        <end position="174"/>
    </location>
</feature>
<organism evidence="3 4">
    <name type="scientific">Lasiosphaeria miniovina</name>
    <dbReference type="NCBI Taxonomy" id="1954250"/>
    <lineage>
        <taxon>Eukaryota</taxon>
        <taxon>Fungi</taxon>
        <taxon>Dikarya</taxon>
        <taxon>Ascomycota</taxon>
        <taxon>Pezizomycotina</taxon>
        <taxon>Sordariomycetes</taxon>
        <taxon>Sordariomycetidae</taxon>
        <taxon>Sordariales</taxon>
        <taxon>Lasiosphaeriaceae</taxon>
        <taxon>Lasiosphaeria</taxon>
    </lineage>
</organism>
<evidence type="ECO:0000313" key="3">
    <source>
        <dbReference type="EMBL" id="KAK0728419.1"/>
    </source>
</evidence>
<evidence type="ECO:0000313" key="4">
    <source>
        <dbReference type="Proteomes" id="UP001172101"/>
    </source>
</evidence>
<evidence type="ECO:0000256" key="1">
    <source>
        <dbReference type="SAM" id="Phobius"/>
    </source>
</evidence>
<keyword evidence="2" id="KW-0732">Signal</keyword>
<evidence type="ECO:0000256" key="2">
    <source>
        <dbReference type="SAM" id="SignalP"/>
    </source>
</evidence>